<evidence type="ECO:0000313" key="4">
    <source>
        <dbReference type="Proteomes" id="UP000053144"/>
    </source>
</evidence>
<gene>
    <name evidence="3" type="ORF">LR48_Vigan02g053200</name>
</gene>
<keyword evidence="1" id="KW-0175">Coiled coil</keyword>
<feature type="compositionally biased region" description="Polar residues" evidence="2">
    <location>
        <begin position="123"/>
        <end position="152"/>
    </location>
</feature>
<dbReference type="AlphaFoldDB" id="A0A0L9TVD8"/>
<organism evidence="3 4">
    <name type="scientific">Phaseolus angularis</name>
    <name type="common">Azuki bean</name>
    <name type="synonym">Vigna angularis</name>
    <dbReference type="NCBI Taxonomy" id="3914"/>
    <lineage>
        <taxon>Eukaryota</taxon>
        <taxon>Viridiplantae</taxon>
        <taxon>Streptophyta</taxon>
        <taxon>Embryophyta</taxon>
        <taxon>Tracheophyta</taxon>
        <taxon>Spermatophyta</taxon>
        <taxon>Magnoliopsida</taxon>
        <taxon>eudicotyledons</taxon>
        <taxon>Gunneridae</taxon>
        <taxon>Pentapetalae</taxon>
        <taxon>rosids</taxon>
        <taxon>fabids</taxon>
        <taxon>Fabales</taxon>
        <taxon>Fabaceae</taxon>
        <taxon>Papilionoideae</taxon>
        <taxon>50 kb inversion clade</taxon>
        <taxon>NPAAA clade</taxon>
        <taxon>indigoferoid/millettioid clade</taxon>
        <taxon>Phaseoleae</taxon>
        <taxon>Vigna</taxon>
    </lineage>
</organism>
<sequence>MRRCCRCVRGWCHGMGKTSSWRGRLIHGLCDEVTFVVIRQLATNYTTSRGGTLQHQPSSSTSTTYETIERLTQLLQQHDQENHDLREEYSDLRNEFTNFKSLVMRAFPSASDIPFTVPPTQPRPSSSPAVPQQPTLVQPTSDQPTSVLPSTKQQDDQDHSDDDYVDY</sequence>
<evidence type="ECO:0000256" key="2">
    <source>
        <dbReference type="SAM" id="MobiDB-lite"/>
    </source>
</evidence>
<dbReference type="EMBL" id="CM003372">
    <property type="protein sequence ID" value="KOM34382.1"/>
    <property type="molecule type" value="Genomic_DNA"/>
</dbReference>
<dbReference type="Proteomes" id="UP000053144">
    <property type="component" value="Chromosome 2"/>
</dbReference>
<name>A0A0L9TVD8_PHAAN</name>
<feature type="region of interest" description="Disordered" evidence="2">
    <location>
        <begin position="114"/>
        <end position="167"/>
    </location>
</feature>
<dbReference type="Gramene" id="KOM34382">
    <property type="protein sequence ID" value="KOM34382"/>
    <property type="gene ID" value="LR48_Vigan02g053200"/>
</dbReference>
<evidence type="ECO:0000313" key="3">
    <source>
        <dbReference type="EMBL" id="KOM34382.1"/>
    </source>
</evidence>
<feature type="compositionally biased region" description="Acidic residues" evidence="2">
    <location>
        <begin position="158"/>
        <end position="167"/>
    </location>
</feature>
<evidence type="ECO:0000256" key="1">
    <source>
        <dbReference type="SAM" id="Coils"/>
    </source>
</evidence>
<reference evidence="4" key="1">
    <citation type="journal article" date="2015" name="Proc. Natl. Acad. Sci. U.S.A.">
        <title>Genome sequencing of adzuki bean (Vigna angularis) provides insight into high starch and low fat accumulation and domestication.</title>
        <authorList>
            <person name="Yang K."/>
            <person name="Tian Z."/>
            <person name="Chen C."/>
            <person name="Luo L."/>
            <person name="Zhao B."/>
            <person name="Wang Z."/>
            <person name="Yu L."/>
            <person name="Li Y."/>
            <person name="Sun Y."/>
            <person name="Li W."/>
            <person name="Chen Y."/>
            <person name="Li Y."/>
            <person name="Zhang Y."/>
            <person name="Ai D."/>
            <person name="Zhao J."/>
            <person name="Shang C."/>
            <person name="Ma Y."/>
            <person name="Wu B."/>
            <person name="Wang M."/>
            <person name="Gao L."/>
            <person name="Sun D."/>
            <person name="Zhang P."/>
            <person name="Guo F."/>
            <person name="Wang W."/>
            <person name="Li Y."/>
            <person name="Wang J."/>
            <person name="Varshney R.K."/>
            <person name="Wang J."/>
            <person name="Ling H.Q."/>
            <person name="Wan P."/>
        </authorList>
    </citation>
    <scope>NUCLEOTIDE SEQUENCE</scope>
    <source>
        <strain evidence="4">cv. Jingnong 6</strain>
    </source>
</reference>
<protein>
    <submittedName>
        <fullName evidence="3">Uncharacterized protein</fullName>
    </submittedName>
</protein>
<proteinExistence type="predicted"/>
<feature type="coiled-coil region" evidence="1">
    <location>
        <begin position="68"/>
        <end position="102"/>
    </location>
</feature>
<accession>A0A0L9TVD8</accession>